<evidence type="ECO:0000313" key="7">
    <source>
        <dbReference type="EMBL" id="CAI4211986.1"/>
    </source>
</evidence>
<feature type="region of interest" description="Disordered" evidence="5">
    <location>
        <begin position="1"/>
        <end position="29"/>
    </location>
</feature>
<organism evidence="7 8">
    <name type="scientific">Parascedosporium putredinis</name>
    <dbReference type="NCBI Taxonomy" id="1442378"/>
    <lineage>
        <taxon>Eukaryota</taxon>
        <taxon>Fungi</taxon>
        <taxon>Dikarya</taxon>
        <taxon>Ascomycota</taxon>
        <taxon>Pezizomycotina</taxon>
        <taxon>Sordariomycetes</taxon>
        <taxon>Hypocreomycetidae</taxon>
        <taxon>Microascales</taxon>
        <taxon>Microascaceae</taxon>
        <taxon>Parascedosporium</taxon>
    </lineage>
</organism>
<dbReference type="PANTHER" id="PTHR36460">
    <property type="entry name" value="UPF0132 DOMAIN PROTEIN (AFU_ORTHOLOGUE AFUA_3G10255)"/>
    <property type="match status" value="1"/>
</dbReference>
<evidence type="ECO:0008006" key="9">
    <source>
        <dbReference type="Google" id="ProtNLM"/>
    </source>
</evidence>
<keyword evidence="4 6" id="KW-0472">Membrane</keyword>
<proteinExistence type="predicted"/>
<evidence type="ECO:0000256" key="1">
    <source>
        <dbReference type="ARBA" id="ARBA00004141"/>
    </source>
</evidence>
<evidence type="ECO:0000256" key="2">
    <source>
        <dbReference type="ARBA" id="ARBA00022692"/>
    </source>
</evidence>
<accession>A0A9P1GXB6</accession>
<dbReference type="PANTHER" id="PTHR36460:SF1">
    <property type="entry name" value="UPF0132 DOMAIN PROTEIN (AFU_ORTHOLOGUE AFUA_3G10255)"/>
    <property type="match status" value="1"/>
</dbReference>
<feature type="transmembrane region" description="Helical" evidence="6">
    <location>
        <begin position="65"/>
        <end position="83"/>
    </location>
</feature>
<dbReference type="OrthoDB" id="5546837at2759"/>
<keyword evidence="2 6" id="KW-0812">Transmembrane</keyword>
<evidence type="ECO:0000256" key="3">
    <source>
        <dbReference type="ARBA" id="ARBA00022989"/>
    </source>
</evidence>
<name>A0A9P1GXB6_9PEZI</name>
<protein>
    <recommendedName>
        <fullName evidence="9">Transmembrane protein</fullName>
    </recommendedName>
</protein>
<comment type="subcellular location">
    <subcellularLocation>
        <location evidence="1">Membrane</location>
        <topology evidence="1">Multi-pass membrane protein</topology>
    </subcellularLocation>
</comment>
<evidence type="ECO:0000256" key="5">
    <source>
        <dbReference type="SAM" id="MobiDB-lite"/>
    </source>
</evidence>
<dbReference type="EMBL" id="CALLCH030000003">
    <property type="protein sequence ID" value="CAI4211986.1"/>
    <property type="molecule type" value="Genomic_DNA"/>
</dbReference>
<dbReference type="GO" id="GO:0016020">
    <property type="term" value="C:membrane"/>
    <property type="evidence" value="ECO:0007669"/>
    <property type="project" value="UniProtKB-SubCell"/>
</dbReference>
<reference evidence="7" key="1">
    <citation type="submission" date="2022-11" db="EMBL/GenBank/DDBJ databases">
        <authorList>
            <person name="Scott C."/>
            <person name="Bruce N."/>
        </authorList>
    </citation>
    <scope>NUCLEOTIDE SEQUENCE</scope>
</reference>
<keyword evidence="8" id="KW-1185">Reference proteome</keyword>
<dbReference type="Proteomes" id="UP000838763">
    <property type="component" value="Unassembled WGS sequence"/>
</dbReference>
<sequence length="135" mass="15312">MDFAPYQSSPRRPAGPPSPRKRAALAPRSYPSADAYREGVSEFDTSLGIRLDYEAALANSDYVRFHAWQAALIFTAILIFHIVFSWSSFLSWVFFLADLALMAFLALRAYQDADTLDRYEVPFFGQIAGRFLDDE</sequence>
<gene>
    <name evidence="7" type="ORF">PPNO1_LOCUS1755</name>
</gene>
<dbReference type="AlphaFoldDB" id="A0A9P1GXB6"/>
<evidence type="ECO:0000256" key="6">
    <source>
        <dbReference type="SAM" id="Phobius"/>
    </source>
</evidence>
<comment type="caution">
    <text evidence="7">The sequence shown here is derived from an EMBL/GenBank/DDBJ whole genome shotgun (WGS) entry which is preliminary data.</text>
</comment>
<evidence type="ECO:0000256" key="4">
    <source>
        <dbReference type="ARBA" id="ARBA00023136"/>
    </source>
</evidence>
<keyword evidence="3 6" id="KW-1133">Transmembrane helix</keyword>
<feature type="transmembrane region" description="Helical" evidence="6">
    <location>
        <begin position="89"/>
        <end position="110"/>
    </location>
</feature>
<evidence type="ECO:0000313" key="8">
    <source>
        <dbReference type="Proteomes" id="UP000838763"/>
    </source>
</evidence>